<keyword evidence="3" id="KW-1185">Reference proteome</keyword>
<dbReference type="EMBL" id="JACBAZ010000023">
    <property type="protein sequence ID" value="NWK57696.1"/>
    <property type="molecule type" value="Genomic_DNA"/>
</dbReference>
<evidence type="ECO:0000256" key="1">
    <source>
        <dbReference type="SAM" id="SignalP"/>
    </source>
</evidence>
<name>A0A851GK32_9BACT</name>
<dbReference type="PROSITE" id="PS51257">
    <property type="entry name" value="PROKAR_LIPOPROTEIN"/>
    <property type="match status" value="1"/>
</dbReference>
<sequence length="133" mass="14423">MRAVSLAALAIFVFSSCKKAPVSTNAGEHVIGVFEVAASKTVTFEVSFTEARRIGFSTNISWEEMERVGKQLAPDGFMSLTAVDLNRPSDGFGLGSHFGASAVVKPEESGISKFEIVNNSNEDLTVRVYWDEK</sequence>
<feature type="signal peptide" evidence="1">
    <location>
        <begin position="1"/>
        <end position="19"/>
    </location>
</feature>
<evidence type="ECO:0000313" key="3">
    <source>
        <dbReference type="Proteomes" id="UP000557872"/>
    </source>
</evidence>
<dbReference type="RefSeq" id="WP_178935064.1">
    <property type="nucleotide sequence ID" value="NZ_JACBAZ010000023.1"/>
</dbReference>
<evidence type="ECO:0008006" key="4">
    <source>
        <dbReference type="Google" id="ProtNLM"/>
    </source>
</evidence>
<dbReference type="AlphaFoldDB" id="A0A851GK32"/>
<proteinExistence type="predicted"/>
<dbReference type="Proteomes" id="UP000557872">
    <property type="component" value="Unassembled WGS sequence"/>
</dbReference>
<reference evidence="2 3" key="1">
    <citation type="submission" date="2020-07" db="EMBL/GenBank/DDBJ databases">
        <title>Roseicoccus Jingziensis gen. nov., sp. nov., isolated from coastal seawater.</title>
        <authorList>
            <person name="Feng X."/>
        </authorList>
    </citation>
    <scope>NUCLEOTIDE SEQUENCE [LARGE SCALE GENOMIC DNA]</scope>
    <source>
        <strain evidence="2 3">N1E253</strain>
    </source>
</reference>
<keyword evidence="1" id="KW-0732">Signal</keyword>
<accession>A0A851GK32</accession>
<gene>
    <name evidence="2" type="ORF">HW115_18910</name>
</gene>
<feature type="chain" id="PRO_5032449280" description="Lipoprotein" evidence="1">
    <location>
        <begin position="20"/>
        <end position="133"/>
    </location>
</feature>
<comment type="caution">
    <text evidence="2">The sequence shown here is derived from an EMBL/GenBank/DDBJ whole genome shotgun (WGS) entry which is preliminary data.</text>
</comment>
<protein>
    <recommendedName>
        <fullName evidence="4">Lipoprotein</fullName>
    </recommendedName>
</protein>
<evidence type="ECO:0000313" key="2">
    <source>
        <dbReference type="EMBL" id="NWK57696.1"/>
    </source>
</evidence>
<organism evidence="2 3">
    <name type="scientific">Oceaniferula marina</name>
    <dbReference type="NCBI Taxonomy" id="2748318"/>
    <lineage>
        <taxon>Bacteria</taxon>
        <taxon>Pseudomonadati</taxon>
        <taxon>Verrucomicrobiota</taxon>
        <taxon>Verrucomicrobiia</taxon>
        <taxon>Verrucomicrobiales</taxon>
        <taxon>Verrucomicrobiaceae</taxon>
        <taxon>Oceaniferula</taxon>
    </lineage>
</organism>